<keyword evidence="5" id="KW-0998">Cell outer membrane</keyword>
<evidence type="ECO:0000256" key="2">
    <source>
        <dbReference type="ARBA" id="ARBA00005722"/>
    </source>
</evidence>
<dbReference type="InterPro" id="IPR010583">
    <property type="entry name" value="MipA"/>
</dbReference>
<keyword evidence="4" id="KW-0472">Membrane</keyword>
<dbReference type="RefSeq" id="WP_160601475.1">
    <property type="nucleotide sequence ID" value="NZ_WTYU01000002.1"/>
</dbReference>
<evidence type="ECO:0000256" key="5">
    <source>
        <dbReference type="ARBA" id="ARBA00023237"/>
    </source>
</evidence>
<dbReference type="Proteomes" id="UP000473531">
    <property type="component" value="Unassembled WGS sequence"/>
</dbReference>
<sequence>MTKRNLGVVASVAASALFFLAAAPALAQEDTTTAGPATEDAARPGSVYDGDWISLGIGVGYGPSYDGSDDYAAFPAPLIQGSVGGIGIKPRPAGIAFDLLPSAASGPDFSFGPSLRYRANRSSQIKDPVVKAAGELDAAFEVGAAAGISFPAVLNPYDSLSVSSDVRWDVAGAHGGMVVEPSVSYFTPLNRGVAASLSFSAEYASDDFNDYYYTVTPTQSLASGLPAYQADGGFNKVGTNLLLGFDLDGNLENGGFAAVLIGGYSRMLGEAKNTPYTSIRGSADQFFTAVGIGYTF</sequence>
<keyword evidence="3 6" id="KW-0732">Signal</keyword>
<dbReference type="PANTHER" id="PTHR38776:SF1">
    <property type="entry name" value="MLTA-INTERACTING PROTEIN-RELATED"/>
    <property type="match status" value="1"/>
</dbReference>
<gene>
    <name evidence="7" type="ORF">GRI44_08930</name>
</gene>
<dbReference type="Pfam" id="PF06629">
    <property type="entry name" value="MipA"/>
    <property type="match status" value="1"/>
</dbReference>
<dbReference type="GO" id="GO:0009279">
    <property type="term" value="C:cell outer membrane"/>
    <property type="evidence" value="ECO:0007669"/>
    <property type="project" value="UniProtKB-SubCell"/>
</dbReference>
<feature type="chain" id="PRO_5026810657" evidence="6">
    <location>
        <begin position="28"/>
        <end position="296"/>
    </location>
</feature>
<evidence type="ECO:0000256" key="3">
    <source>
        <dbReference type="ARBA" id="ARBA00022729"/>
    </source>
</evidence>
<evidence type="ECO:0000256" key="6">
    <source>
        <dbReference type="SAM" id="SignalP"/>
    </source>
</evidence>
<dbReference type="EMBL" id="WTYU01000002">
    <property type="protein sequence ID" value="MXP14867.1"/>
    <property type="molecule type" value="Genomic_DNA"/>
</dbReference>
<comment type="caution">
    <text evidence="7">The sequence shown here is derived from an EMBL/GenBank/DDBJ whole genome shotgun (WGS) entry which is preliminary data.</text>
</comment>
<reference evidence="7 8" key="1">
    <citation type="submission" date="2019-12" db="EMBL/GenBank/DDBJ databases">
        <title>Genomic-based taxomic classification of the family Erythrobacteraceae.</title>
        <authorList>
            <person name="Xu L."/>
        </authorList>
    </citation>
    <scope>NUCLEOTIDE SEQUENCE [LARGE SCALE GENOMIC DNA]</scope>
    <source>
        <strain evidence="7 8">KCTC 52259</strain>
    </source>
</reference>
<protein>
    <submittedName>
        <fullName evidence="7">MipA/OmpV family protein</fullName>
    </submittedName>
</protein>
<evidence type="ECO:0000313" key="8">
    <source>
        <dbReference type="Proteomes" id="UP000473531"/>
    </source>
</evidence>
<evidence type="ECO:0000256" key="1">
    <source>
        <dbReference type="ARBA" id="ARBA00004442"/>
    </source>
</evidence>
<proteinExistence type="inferred from homology"/>
<dbReference type="PANTHER" id="PTHR38776">
    <property type="entry name" value="MLTA-INTERACTING PROTEIN-RELATED"/>
    <property type="match status" value="1"/>
</dbReference>
<keyword evidence="8" id="KW-1185">Reference proteome</keyword>
<name>A0A6L7GG66_9SPHN</name>
<feature type="signal peptide" evidence="6">
    <location>
        <begin position="1"/>
        <end position="27"/>
    </location>
</feature>
<organism evidence="7 8">
    <name type="scientific">Allopontixanthobacter confluentis</name>
    <dbReference type="NCBI Taxonomy" id="1849021"/>
    <lineage>
        <taxon>Bacteria</taxon>
        <taxon>Pseudomonadati</taxon>
        <taxon>Pseudomonadota</taxon>
        <taxon>Alphaproteobacteria</taxon>
        <taxon>Sphingomonadales</taxon>
        <taxon>Erythrobacteraceae</taxon>
        <taxon>Allopontixanthobacter</taxon>
    </lineage>
</organism>
<evidence type="ECO:0000256" key="4">
    <source>
        <dbReference type="ARBA" id="ARBA00023136"/>
    </source>
</evidence>
<comment type="similarity">
    <text evidence="2">Belongs to the MipA/OmpV family.</text>
</comment>
<accession>A0A6L7GG66</accession>
<comment type="subcellular location">
    <subcellularLocation>
        <location evidence="1">Cell outer membrane</location>
    </subcellularLocation>
</comment>
<dbReference type="OrthoDB" id="5462484at2"/>
<dbReference type="AlphaFoldDB" id="A0A6L7GG66"/>
<evidence type="ECO:0000313" key="7">
    <source>
        <dbReference type="EMBL" id="MXP14867.1"/>
    </source>
</evidence>